<dbReference type="AlphaFoldDB" id="W4JZ62"/>
<name>W4JZ62_HETIT</name>
<dbReference type="HOGENOM" id="CLU_2961063_0_0_1"/>
<organism evidence="1 2">
    <name type="scientific">Heterobasidion irregulare (strain TC 32-1)</name>
    <dbReference type="NCBI Taxonomy" id="747525"/>
    <lineage>
        <taxon>Eukaryota</taxon>
        <taxon>Fungi</taxon>
        <taxon>Dikarya</taxon>
        <taxon>Basidiomycota</taxon>
        <taxon>Agaricomycotina</taxon>
        <taxon>Agaricomycetes</taxon>
        <taxon>Russulales</taxon>
        <taxon>Bondarzewiaceae</taxon>
        <taxon>Heterobasidion</taxon>
        <taxon>Heterobasidion annosum species complex</taxon>
    </lineage>
</organism>
<dbReference type="RefSeq" id="XP_009549153.1">
    <property type="nucleotide sequence ID" value="XM_009550858.1"/>
</dbReference>
<dbReference type="EMBL" id="KI925461">
    <property type="protein sequence ID" value="ETW78858.1"/>
    <property type="molecule type" value="Genomic_DNA"/>
</dbReference>
<protein>
    <submittedName>
        <fullName evidence="1">Uncharacterized protein</fullName>
    </submittedName>
</protein>
<gene>
    <name evidence="1" type="ORF">HETIRDRAFT_410793</name>
</gene>
<dbReference type="KEGG" id="hir:HETIRDRAFT_410793"/>
<evidence type="ECO:0000313" key="2">
    <source>
        <dbReference type="Proteomes" id="UP000030671"/>
    </source>
</evidence>
<sequence>MIRASRLYNPKIYTIIHKYIVAYLCSRKALNLQGKEKAMEAAARVRFSRREEGEVKDKR</sequence>
<accession>W4JZ62</accession>
<keyword evidence="2" id="KW-1185">Reference proteome</keyword>
<proteinExistence type="predicted"/>
<dbReference type="GeneID" id="20672899"/>
<evidence type="ECO:0000313" key="1">
    <source>
        <dbReference type="EMBL" id="ETW78858.1"/>
    </source>
</evidence>
<dbReference type="Proteomes" id="UP000030671">
    <property type="component" value="Unassembled WGS sequence"/>
</dbReference>
<reference evidence="1 2" key="1">
    <citation type="journal article" date="2012" name="New Phytol.">
        <title>Insight into trade-off between wood decay and parasitism from the genome of a fungal forest pathogen.</title>
        <authorList>
            <person name="Olson A."/>
            <person name="Aerts A."/>
            <person name="Asiegbu F."/>
            <person name="Belbahri L."/>
            <person name="Bouzid O."/>
            <person name="Broberg A."/>
            <person name="Canback B."/>
            <person name="Coutinho P.M."/>
            <person name="Cullen D."/>
            <person name="Dalman K."/>
            <person name="Deflorio G."/>
            <person name="van Diepen L.T."/>
            <person name="Dunand C."/>
            <person name="Duplessis S."/>
            <person name="Durling M."/>
            <person name="Gonthier P."/>
            <person name="Grimwood J."/>
            <person name="Fossdal C.G."/>
            <person name="Hansson D."/>
            <person name="Henrissat B."/>
            <person name="Hietala A."/>
            <person name="Himmelstrand K."/>
            <person name="Hoffmeister D."/>
            <person name="Hogberg N."/>
            <person name="James T.Y."/>
            <person name="Karlsson M."/>
            <person name="Kohler A."/>
            <person name="Kues U."/>
            <person name="Lee Y.H."/>
            <person name="Lin Y.C."/>
            <person name="Lind M."/>
            <person name="Lindquist E."/>
            <person name="Lombard V."/>
            <person name="Lucas S."/>
            <person name="Lunden K."/>
            <person name="Morin E."/>
            <person name="Murat C."/>
            <person name="Park J."/>
            <person name="Raffaello T."/>
            <person name="Rouze P."/>
            <person name="Salamov A."/>
            <person name="Schmutz J."/>
            <person name="Solheim H."/>
            <person name="Stahlberg J."/>
            <person name="Velez H."/>
            <person name="de Vries R.P."/>
            <person name="Wiebenga A."/>
            <person name="Woodward S."/>
            <person name="Yakovlev I."/>
            <person name="Garbelotto M."/>
            <person name="Martin F."/>
            <person name="Grigoriev I.V."/>
            <person name="Stenlid J."/>
        </authorList>
    </citation>
    <scope>NUCLEOTIDE SEQUENCE [LARGE SCALE GENOMIC DNA]</scope>
    <source>
        <strain evidence="1 2">TC 32-1</strain>
    </source>
</reference>
<dbReference type="InParanoid" id="W4JZ62"/>